<protein>
    <recommendedName>
        <fullName evidence="8">ABC transmembrane type-1 domain-containing protein</fullName>
    </recommendedName>
</protein>
<comment type="caution">
    <text evidence="9">The sequence shown here is derived from an EMBL/GenBank/DDBJ whole genome shotgun (WGS) entry which is preliminary data.</text>
</comment>
<evidence type="ECO:0000259" key="8">
    <source>
        <dbReference type="PROSITE" id="PS50929"/>
    </source>
</evidence>
<dbReference type="PANTHER" id="PTHR24223">
    <property type="entry name" value="ATP-BINDING CASSETTE SUB-FAMILY C"/>
    <property type="match status" value="1"/>
</dbReference>
<accession>A0ABQ9EZ60</accession>
<dbReference type="EMBL" id="JARBDR010000657">
    <property type="protein sequence ID" value="KAJ8309242.1"/>
    <property type="molecule type" value="Genomic_DNA"/>
</dbReference>
<dbReference type="SUPFAM" id="SSF90123">
    <property type="entry name" value="ABC transporter transmembrane region"/>
    <property type="match status" value="1"/>
</dbReference>
<dbReference type="Pfam" id="PF00664">
    <property type="entry name" value="ABC_membrane"/>
    <property type="match status" value="1"/>
</dbReference>
<feature type="transmembrane region" description="Helical" evidence="7">
    <location>
        <begin position="117"/>
        <end position="138"/>
    </location>
</feature>
<evidence type="ECO:0000256" key="4">
    <source>
        <dbReference type="ARBA" id="ARBA00022840"/>
    </source>
</evidence>
<keyword evidence="4" id="KW-0067">ATP-binding</keyword>
<keyword evidence="3" id="KW-0547">Nucleotide-binding</keyword>
<reference evidence="9 10" key="1">
    <citation type="submission" date="2022-12" db="EMBL/GenBank/DDBJ databases">
        <title>Chromosome-level genome of Tegillarca granosa.</title>
        <authorList>
            <person name="Kim J."/>
        </authorList>
    </citation>
    <scope>NUCLEOTIDE SEQUENCE [LARGE SCALE GENOMIC DNA]</scope>
    <source>
        <strain evidence="9">Teg-2019</strain>
        <tissue evidence="9">Adductor muscle</tissue>
    </source>
</reference>
<keyword evidence="5 7" id="KW-1133">Transmembrane helix</keyword>
<dbReference type="Proteomes" id="UP001217089">
    <property type="component" value="Unassembled WGS sequence"/>
</dbReference>
<evidence type="ECO:0000256" key="3">
    <source>
        <dbReference type="ARBA" id="ARBA00022741"/>
    </source>
</evidence>
<dbReference type="PROSITE" id="PS50929">
    <property type="entry name" value="ABC_TM1F"/>
    <property type="match status" value="1"/>
</dbReference>
<evidence type="ECO:0000256" key="7">
    <source>
        <dbReference type="SAM" id="Phobius"/>
    </source>
</evidence>
<evidence type="ECO:0000313" key="9">
    <source>
        <dbReference type="EMBL" id="KAJ8309242.1"/>
    </source>
</evidence>
<evidence type="ECO:0000256" key="1">
    <source>
        <dbReference type="ARBA" id="ARBA00022448"/>
    </source>
</evidence>
<feature type="domain" description="ABC transmembrane type-1" evidence="8">
    <location>
        <begin position="50"/>
        <end position="142"/>
    </location>
</feature>
<evidence type="ECO:0000313" key="10">
    <source>
        <dbReference type="Proteomes" id="UP001217089"/>
    </source>
</evidence>
<name>A0ABQ9EZ60_TEGGR</name>
<keyword evidence="1" id="KW-0813">Transport</keyword>
<keyword evidence="2 7" id="KW-0812">Transmembrane</keyword>
<keyword evidence="6 7" id="KW-0472">Membrane</keyword>
<dbReference type="InterPro" id="IPR036640">
    <property type="entry name" value="ABC1_TM_sf"/>
</dbReference>
<evidence type="ECO:0000256" key="2">
    <source>
        <dbReference type="ARBA" id="ARBA00022692"/>
    </source>
</evidence>
<sequence>MNCNDTEDFKFCESRTNNMEKDTIVNKEDGRRTISTCLDLAFALLVFLRGVIASERLHCAMLKNILYCPMAFFDTTPVGRIVNRFISDFNVIDINLPDQIRGLFQQILRAFSTLMVISYNTPIFFTLILPIVFLYRLIRVRY</sequence>
<feature type="transmembrane region" description="Helical" evidence="7">
    <location>
        <begin position="33"/>
        <end position="52"/>
    </location>
</feature>
<dbReference type="InterPro" id="IPR050173">
    <property type="entry name" value="ABC_transporter_C-like"/>
</dbReference>
<keyword evidence="10" id="KW-1185">Reference proteome</keyword>
<organism evidence="9 10">
    <name type="scientific">Tegillarca granosa</name>
    <name type="common">Malaysian cockle</name>
    <name type="synonym">Anadara granosa</name>
    <dbReference type="NCBI Taxonomy" id="220873"/>
    <lineage>
        <taxon>Eukaryota</taxon>
        <taxon>Metazoa</taxon>
        <taxon>Spiralia</taxon>
        <taxon>Lophotrochozoa</taxon>
        <taxon>Mollusca</taxon>
        <taxon>Bivalvia</taxon>
        <taxon>Autobranchia</taxon>
        <taxon>Pteriomorphia</taxon>
        <taxon>Arcoida</taxon>
        <taxon>Arcoidea</taxon>
        <taxon>Arcidae</taxon>
        <taxon>Tegillarca</taxon>
    </lineage>
</organism>
<proteinExistence type="predicted"/>
<evidence type="ECO:0000256" key="6">
    <source>
        <dbReference type="ARBA" id="ARBA00023136"/>
    </source>
</evidence>
<evidence type="ECO:0000256" key="5">
    <source>
        <dbReference type="ARBA" id="ARBA00022989"/>
    </source>
</evidence>
<dbReference type="InterPro" id="IPR011527">
    <property type="entry name" value="ABC1_TM_dom"/>
</dbReference>
<gene>
    <name evidence="9" type="ORF">KUTeg_014116</name>
</gene>
<dbReference type="Gene3D" id="1.20.1560.10">
    <property type="entry name" value="ABC transporter type 1, transmembrane domain"/>
    <property type="match status" value="1"/>
</dbReference>